<dbReference type="AlphaFoldDB" id="A0A7V8JNI0"/>
<dbReference type="Proteomes" id="UP000487117">
    <property type="component" value="Unassembled WGS sequence"/>
</dbReference>
<dbReference type="Pfam" id="PF07484">
    <property type="entry name" value="Collar"/>
    <property type="match status" value="1"/>
</dbReference>
<feature type="compositionally biased region" description="Polar residues" evidence="1">
    <location>
        <begin position="325"/>
        <end position="334"/>
    </location>
</feature>
<organism evidence="3 4">
    <name type="scientific">Stenotrophomonas maltophilia</name>
    <name type="common">Pseudomonas maltophilia</name>
    <name type="synonym">Xanthomonas maltophilia</name>
    <dbReference type="NCBI Taxonomy" id="40324"/>
    <lineage>
        <taxon>Bacteria</taxon>
        <taxon>Pseudomonadati</taxon>
        <taxon>Pseudomonadota</taxon>
        <taxon>Gammaproteobacteria</taxon>
        <taxon>Lysobacterales</taxon>
        <taxon>Lysobacteraceae</taxon>
        <taxon>Stenotrophomonas</taxon>
        <taxon>Stenotrophomonas maltophilia group</taxon>
    </lineage>
</organism>
<dbReference type="InterPro" id="IPR037053">
    <property type="entry name" value="Phage_tail_collar_dom_sf"/>
</dbReference>
<feature type="domain" description="Phage tail collar" evidence="2">
    <location>
        <begin position="188"/>
        <end position="238"/>
    </location>
</feature>
<dbReference type="Gene3D" id="3.90.1340.10">
    <property type="entry name" value="Phage tail collar domain"/>
    <property type="match status" value="1"/>
</dbReference>
<sequence>MKIQLTAAGLAALVNAQHAGTNSVTVTEIGVTANVFAPDKDGKDVKLPGELKRLKTFGGQVVANDTIHVSVRDDSGDAYSLYGIGLYLADGTLLGLYGQQDVILEKSAKAIALLSADIVLADADAKSISFGSTEFLNPPATTEVVGVIEIATDAETKEGKDASRAVTPASLMALIKDSFSAYRRYLPGQIVPFAGKKPPTGLLACDGKAVSRTDYADLFSAIGTAYGKGDGKSTFNVPLCKEGTTITHTNKPELIGAHTVGEVIAHAHTASASGVADHVHNIEVLAAGGHAHAATCGVAGSHVHGASCDVQGDHSHGVNDPGHSHTWSGPSNSPGADGWEAVSVRGYTAYDTGRSLTGIYLSNAGAHSHNIGIAAGGEHQHEIVIAAAADHTHALKNEGAGAHTHAITVNSEGGSDNLPAGLQMMYCIAY</sequence>
<gene>
    <name evidence="3" type="ORF">GAK31_00936</name>
</gene>
<evidence type="ECO:0000313" key="3">
    <source>
        <dbReference type="EMBL" id="KAF1017668.1"/>
    </source>
</evidence>
<dbReference type="InterPro" id="IPR011083">
    <property type="entry name" value="Phage_tail_collar_dom"/>
</dbReference>
<dbReference type="EMBL" id="WNDS01000001">
    <property type="protein sequence ID" value="KAF1017668.1"/>
    <property type="molecule type" value="Genomic_DNA"/>
</dbReference>
<evidence type="ECO:0000313" key="4">
    <source>
        <dbReference type="Proteomes" id="UP000487117"/>
    </source>
</evidence>
<comment type="caution">
    <text evidence="3">The sequence shown here is derived from an EMBL/GenBank/DDBJ whole genome shotgun (WGS) entry which is preliminary data.</text>
</comment>
<accession>A0A7V8JNI0</accession>
<protein>
    <recommendedName>
        <fullName evidence="2">Phage tail collar domain-containing protein</fullName>
    </recommendedName>
</protein>
<proteinExistence type="predicted"/>
<name>A0A7V8JNI0_STEMA</name>
<evidence type="ECO:0000256" key="1">
    <source>
        <dbReference type="SAM" id="MobiDB-lite"/>
    </source>
</evidence>
<reference evidence="4" key="1">
    <citation type="journal article" date="2020" name="MBio">
        <title>Horizontal gene transfer to a defensive symbiont with a reduced genome amongst a multipartite beetle microbiome.</title>
        <authorList>
            <person name="Waterworth S.C."/>
            <person name="Florez L.V."/>
            <person name="Rees E.R."/>
            <person name="Hertweck C."/>
            <person name="Kaltenpoth M."/>
            <person name="Kwan J.C."/>
        </authorList>
    </citation>
    <scope>NUCLEOTIDE SEQUENCE [LARGE SCALE GENOMIC DNA]</scope>
</reference>
<feature type="region of interest" description="Disordered" evidence="1">
    <location>
        <begin position="313"/>
        <end position="335"/>
    </location>
</feature>
<dbReference type="SUPFAM" id="SSF88874">
    <property type="entry name" value="Receptor-binding domain of short tail fibre protein gp12"/>
    <property type="match status" value="1"/>
</dbReference>
<evidence type="ECO:0000259" key="2">
    <source>
        <dbReference type="Pfam" id="PF07484"/>
    </source>
</evidence>